<comment type="caution">
    <text evidence="2">The sequence shown here is derived from an EMBL/GenBank/DDBJ whole genome shotgun (WGS) entry which is preliminary data.</text>
</comment>
<keyword evidence="3" id="KW-1185">Reference proteome</keyword>
<reference evidence="2" key="1">
    <citation type="submission" date="2023-03" db="EMBL/GenBank/DDBJ databases">
        <authorList>
            <person name="Steffen K."/>
            <person name="Cardenas P."/>
        </authorList>
    </citation>
    <scope>NUCLEOTIDE SEQUENCE</scope>
</reference>
<proteinExistence type="predicted"/>
<dbReference type="Proteomes" id="UP001174909">
    <property type="component" value="Unassembled WGS sequence"/>
</dbReference>
<gene>
    <name evidence="2" type="ORF">GBAR_LOCUS30126</name>
</gene>
<sequence>MFGAEGSLVVKTEILGAPRVVDLSDSGEVEGDEEEGMKKCVDIKSVPTERHVTLTTTYTSSKGHPRMSGPFSRTTPQMIGNPSLVEPLSKDNPRMSGTPL</sequence>
<evidence type="ECO:0000256" key="1">
    <source>
        <dbReference type="SAM" id="MobiDB-lite"/>
    </source>
</evidence>
<organism evidence="2 3">
    <name type="scientific">Geodia barretti</name>
    <name type="common">Barrett's horny sponge</name>
    <dbReference type="NCBI Taxonomy" id="519541"/>
    <lineage>
        <taxon>Eukaryota</taxon>
        <taxon>Metazoa</taxon>
        <taxon>Porifera</taxon>
        <taxon>Demospongiae</taxon>
        <taxon>Heteroscleromorpha</taxon>
        <taxon>Tetractinellida</taxon>
        <taxon>Astrophorina</taxon>
        <taxon>Geodiidae</taxon>
        <taxon>Geodia</taxon>
    </lineage>
</organism>
<feature type="region of interest" description="Disordered" evidence="1">
    <location>
        <begin position="56"/>
        <end position="100"/>
    </location>
</feature>
<dbReference type="AlphaFoldDB" id="A0AA35XF71"/>
<dbReference type="EMBL" id="CASHTH010004256">
    <property type="protein sequence ID" value="CAI8055179.1"/>
    <property type="molecule type" value="Genomic_DNA"/>
</dbReference>
<evidence type="ECO:0000313" key="2">
    <source>
        <dbReference type="EMBL" id="CAI8055179.1"/>
    </source>
</evidence>
<evidence type="ECO:0000313" key="3">
    <source>
        <dbReference type="Proteomes" id="UP001174909"/>
    </source>
</evidence>
<protein>
    <submittedName>
        <fullName evidence="2">Uncharacterized protein</fullName>
    </submittedName>
</protein>
<accession>A0AA35XF71</accession>
<name>A0AA35XF71_GEOBA</name>
<feature type="compositionally biased region" description="Polar residues" evidence="1">
    <location>
        <begin position="71"/>
        <end position="80"/>
    </location>
</feature>